<gene>
    <name evidence="2" type="ORF">BDK51DRAFT_29499</name>
</gene>
<protein>
    <submittedName>
        <fullName evidence="2">Uncharacterized protein</fullName>
    </submittedName>
</protein>
<organism evidence="2 3">
    <name type="scientific">Blyttiomyces helicus</name>
    <dbReference type="NCBI Taxonomy" id="388810"/>
    <lineage>
        <taxon>Eukaryota</taxon>
        <taxon>Fungi</taxon>
        <taxon>Fungi incertae sedis</taxon>
        <taxon>Chytridiomycota</taxon>
        <taxon>Chytridiomycota incertae sedis</taxon>
        <taxon>Chytridiomycetes</taxon>
        <taxon>Chytridiomycetes incertae sedis</taxon>
        <taxon>Blyttiomyces</taxon>
    </lineage>
</organism>
<reference evidence="3" key="1">
    <citation type="journal article" date="2018" name="Nat. Microbiol.">
        <title>Leveraging single-cell genomics to expand the fungal tree of life.</title>
        <authorList>
            <person name="Ahrendt S.R."/>
            <person name="Quandt C.A."/>
            <person name="Ciobanu D."/>
            <person name="Clum A."/>
            <person name="Salamov A."/>
            <person name="Andreopoulos B."/>
            <person name="Cheng J.F."/>
            <person name="Woyke T."/>
            <person name="Pelin A."/>
            <person name="Henrissat B."/>
            <person name="Reynolds N.K."/>
            <person name="Benny G.L."/>
            <person name="Smith M.E."/>
            <person name="James T.Y."/>
            <person name="Grigoriev I.V."/>
        </authorList>
    </citation>
    <scope>NUCLEOTIDE SEQUENCE [LARGE SCALE GENOMIC DNA]</scope>
</reference>
<evidence type="ECO:0000313" key="3">
    <source>
        <dbReference type="Proteomes" id="UP000269721"/>
    </source>
</evidence>
<sequence length="149" mass="16069">MPEKLRRALEMPNLLSRSRRAPRRGGRGGFAEYNECGSGRGGLSEIGGRRGLDDQMLTLTARASREVRQREEIRPVGDAFEGVGVSRKNCLVSVTEVVEDVAEIGPVTVDEDGTVVLVRLRNPLAAEQGGEEGVARGAESIDGRLETLP</sequence>
<dbReference type="Proteomes" id="UP000269721">
    <property type="component" value="Unassembled WGS sequence"/>
</dbReference>
<accession>A0A4P9VWX1</accession>
<dbReference type="EMBL" id="ML001545">
    <property type="protein sequence ID" value="RKO83193.1"/>
    <property type="molecule type" value="Genomic_DNA"/>
</dbReference>
<name>A0A4P9VWX1_9FUNG</name>
<feature type="compositionally biased region" description="Basic and acidic residues" evidence="1">
    <location>
        <begin position="139"/>
        <end position="149"/>
    </location>
</feature>
<feature type="region of interest" description="Disordered" evidence="1">
    <location>
        <begin position="1"/>
        <end position="33"/>
    </location>
</feature>
<feature type="compositionally biased region" description="Basic residues" evidence="1">
    <location>
        <begin position="17"/>
        <end position="26"/>
    </location>
</feature>
<keyword evidence="3" id="KW-1185">Reference proteome</keyword>
<proteinExistence type="predicted"/>
<evidence type="ECO:0000256" key="1">
    <source>
        <dbReference type="SAM" id="MobiDB-lite"/>
    </source>
</evidence>
<dbReference type="AlphaFoldDB" id="A0A4P9VWX1"/>
<evidence type="ECO:0000313" key="2">
    <source>
        <dbReference type="EMBL" id="RKO83193.1"/>
    </source>
</evidence>
<feature type="region of interest" description="Disordered" evidence="1">
    <location>
        <begin position="129"/>
        <end position="149"/>
    </location>
</feature>